<dbReference type="Proteomes" id="UP000234181">
    <property type="component" value="Unassembled WGS sequence"/>
</dbReference>
<keyword evidence="2" id="KW-1185">Reference proteome</keyword>
<name>A0ABY1TUI5_XANCH</name>
<protein>
    <submittedName>
        <fullName evidence="1">Uncharacterized protein</fullName>
    </submittedName>
</protein>
<accession>A0ABY1TUI5</accession>
<comment type="caution">
    <text evidence="1">The sequence shown here is derived from an EMBL/GenBank/DDBJ whole genome shotgun (WGS) entry which is preliminary data.</text>
</comment>
<gene>
    <name evidence="1" type="ORF">XAP6984_540002</name>
</gene>
<organism evidence="1 2">
    <name type="scientific">Xanthomonas campestris pv. phaseoli</name>
    <dbReference type="NCBI Taxonomy" id="317013"/>
    <lineage>
        <taxon>Bacteria</taxon>
        <taxon>Pseudomonadati</taxon>
        <taxon>Pseudomonadota</taxon>
        <taxon>Gammaproteobacteria</taxon>
        <taxon>Lysobacterales</taxon>
        <taxon>Lysobacteraceae</taxon>
        <taxon>Xanthomonas</taxon>
    </lineage>
</organism>
<sequence>MPLLRFAAPPATYPSARCAGCSRFGPALPSAGFAQATGRCRSRYCPVVQKRYPQVQPAGPTDAEVIGKGSRALGFQASTCPPLTGFRAVAAARAKGLASPPAWKIAVQACLQQAPDRRYRFAGESGVGD</sequence>
<evidence type="ECO:0000313" key="2">
    <source>
        <dbReference type="Proteomes" id="UP000234181"/>
    </source>
</evidence>
<dbReference type="EMBL" id="OCYT01000111">
    <property type="protein sequence ID" value="SON83915.1"/>
    <property type="molecule type" value="Genomic_DNA"/>
</dbReference>
<reference evidence="1 2" key="1">
    <citation type="submission" date="2017-10" db="EMBL/GenBank/DDBJ databases">
        <authorList>
            <person name="Regsiter A."/>
            <person name="William W."/>
        </authorList>
    </citation>
    <scope>NUCLEOTIDE SEQUENCE [LARGE SCALE GENOMIC DNA]</scope>
    <source>
        <strain evidence="1 2">CFBP6984</strain>
    </source>
</reference>
<evidence type="ECO:0000313" key="1">
    <source>
        <dbReference type="EMBL" id="SON83915.1"/>
    </source>
</evidence>
<proteinExistence type="predicted"/>